<keyword evidence="6" id="KW-0411">Iron-sulfur</keyword>
<evidence type="ECO:0000256" key="6">
    <source>
        <dbReference type="ARBA" id="ARBA00023014"/>
    </source>
</evidence>
<evidence type="ECO:0000256" key="3">
    <source>
        <dbReference type="ARBA" id="ARBA00022741"/>
    </source>
</evidence>
<dbReference type="OMA" id="CNHESHI"/>
<evidence type="ECO:0000256" key="7">
    <source>
        <dbReference type="ARBA" id="ARBA00024036"/>
    </source>
</evidence>
<evidence type="ECO:0000256" key="2">
    <source>
        <dbReference type="ARBA" id="ARBA00022723"/>
    </source>
</evidence>
<keyword evidence="8" id="KW-1185">Reference proteome</keyword>
<dbReference type="Proteomes" id="UP000694843">
    <property type="component" value="Unplaced"/>
</dbReference>
<dbReference type="InterPro" id="IPR019591">
    <property type="entry name" value="Mrp/NBP35_ATP-bd"/>
</dbReference>
<dbReference type="GeneID" id="108675128"/>
<dbReference type="InterPro" id="IPR044304">
    <property type="entry name" value="NUBPL-like"/>
</dbReference>
<dbReference type="GO" id="GO:0005524">
    <property type="term" value="F:ATP binding"/>
    <property type="evidence" value="ECO:0007669"/>
    <property type="project" value="UniProtKB-KW"/>
</dbReference>
<dbReference type="GO" id="GO:0032981">
    <property type="term" value="P:mitochondrial respiratory chain complex I assembly"/>
    <property type="evidence" value="ECO:0007669"/>
    <property type="project" value="TreeGrafter"/>
</dbReference>
<dbReference type="InterPro" id="IPR033756">
    <property type="entry name" value="YlxH/NBP35"/>
</dbReference>
<name>A0A8B7NXV4_HYAAZ</name>
<sequence>MRNLTRKIMQAEFSHVGIFIPRRFSHENNLGLGTDLTEHQKKVMSRGLPKKQKLRGVQNVVLVASGKGGVGKSTTAVNLAISLKQQLGHEGIGLLDMDIFGPSLPIMMNLHNIKPALNKDNHMLPLVNYGVHCMSVGLMVPADAAVVWRGPMVMSAVQQLLLRTAWPPLHTLLLDLPPGTGDVALSVAQLVHVAGAVLVSTPQDVALADVRRGAQMMHKVGVKVLGVVQNMSLHRCSACGHTEHIFGSGGAARVAQELGVPVLGDVPIALSIREAGDTGLPVAVARPRGPEAECYRTITSNLLKRLDESSMPPQPPVPSDGC</sequence>
<reference evidence="9" key="1">
    <citation type="submission" date="2025-08" db="UniProtKB">
        <authorList>
            <consortium name="RefSeq"/>
        </authorList>
    </citation>
    <scope>IDENTIFICATION</scope>
    <source>
        <tissue evidence="9">Whole organism</tissue>
    </source>
</reference>
<dbReference type="HAMAP" id="MF_02040">
    <property type="entry name" value="Mrp_NBP35"/>
    <property type="match status" value="1"/>
</dbReference>
<dbReference type="FunFam" id="3.40.50.300:FF:001278">
    <property type="entry name" value="Iron-sulfur cluster carrier protein"/>
    <property type="match status" value="1"/>
</dbReference>
<protein>
    <submittedName>
        <fullName evidence="9">Iron-sulfur protein NUBPL</fullName>
    </submittedName>
</protein>
<evidence type="ECO:0000313" key="9">
    <source>
        <dbReference type="RefSeq" id="XP_018018603.1"/>
    </source>
</evidence>
<evidence type="ECO:0000256" key="4">
    <source>
        <dbReference type="ARBA" id="ARBA00022840"/>
    </source>
</evidence>
<dbReference type="GO" id="GO:0046872">
    <property type="term" value="F:metal ion binding"/>
    <property type="evidence" value="ECO:0007669"/>
    <property type="project" value="UniProtKB-KW"/>
</dbReference>
<dbReference type="CTD" id="80224"/>
<organism evidence="8 9">
    <name type="scientific">Hyalella azteca</name>
    <name type="common">Amphipod</name>
    <dbReference type="NCBI Taxonomy" id="294128"/>
    <lineage>
        <taxon>Eukaryota</taxon>
        <taxon>Metazoa</taxon>
        <taxon>Ecdysozoa</taxon>
        <taxon>Arthropoda</taxon>
        <taxon>Crustacea</taxon>
        <taxon>Multicrustacea</taxon>
        <taxon>Malacostraca</taxon>
        <taxon>Eumalacostraca</taxon>
        <taxon>Peracarida</taxon>
        <taxon>Amphipoda</taxon>
        <taxon>Senticaudata</taxon>
        <taxon>Talitrida</taxon>
        <taxon>Talitroidea</taxon>
        <taxon>Hyalellidae</taxon>
        <taxon>Hyalella</taxon>
    </lineage>
</organism>
<keyword evidence="4" id="KW-0067">ATP-binding</keyword>
<dbReference type="Pfam" id="PF10609">
    <property type="entry name" value="ParA"/>
    <property type="match status" value="1"/>
</dbReference>
<comment type="similarity">
    <text evidence="7">Belongs to the Mrp/NBP35 ATP-binding proteins family.</text>
</comment>
<keyword evidence="3" id="KW-0547">Nucleotide-binding</keyword>
<dbReference type="GO" id="GO:0005739">
    <property type="term" value="C:mitochondrion"/>
    <property type="evidence" value="ECO:0007669"/>
    <property type="project" value="TreeGrafter"/>
</dbReference>
<evidence type="ECO:0000256" key="5">
    <source>
        <dbReference type="ARBA" id="ARBA00023004"/>
    </source>
</evidence>
<dbReference type="AlphaFoldDB" id="A0A8B7NXV4"/>
<proteinExistence type="inferred from homology"/>
<dbReference type="PANTHER" id="PTHR42961:SF2">
    <property type="entry name" value="IRON-SULFUR PROTEIN NUBPL"/>
    <property type="match status" value="1"/>
</dbReference>
<dbReference type="SUPFAM" id="SSF52540">
    <property type="entry name" value="P-loop containing nucleoside triphosphate hydrolases"/>
    <property type="match status" value="1"/>
</dbReference>
<dbReference type="KEGG" id="hazt:108675128"/>
<dbReference type="RefSeq" id="XP_018018603.1">
    <property type="nucleotide sequence ID" value="XM_018163114.1"/>
</dbReference>
<dbReference type="GO" id="GO:0051539">
    <property type="term" value="F:4 iron, 4 sulfur cluster binding"/>
    <property type="evidence" value="ECO:0007669"/>
    <property type="project" value="UniProtKB-KW"/>
</dbReference>
<dbReference type="CDD" id="cd02037">
    <property type="entry name" value="Mrp_NBP35"/>
    <property type="match status" value="1"/>
</dbReference>
<gene>
    <name evidence="9" type="primary">LOC108675128</name>
</gene>
<dbReference type="Gene3D" id="3.40.50.300">
    <property type="entry name" value="P-loop containing nucleotide triphosphate hydrolases"/>
    <property type="match status" value="1"/>
</dbReference>
<evidence type="ECO:0000313" key="8">
    <source>
        <dbReference type="Proteomes" id="UP000694843"/>
    </source>
</evidence>
<keyword evidence="5" id="KW-0408">Iron</keyword>
<dbReference type="PANTHER" id="PTHR42961">
    <property type="entry name" value="IRON-SULFUR PROTEIN NUBPL"/>
    <property type="match status" value="1"/>
</dbReference>
<evidence type="ECO:0000256" key="1">
    <source>
        <dbReference type="ARBA" id="ARBA00022485"/>
    </source>
</evidence>
<dbReference type="OrthoDB" id="1741334at2759"/>
<dbReference type="GO" id="GO:0140663">
    <property type="term" value="F:ATP-dependent FeS chaperone activity"/>
    <property type="evidence" value="ECO:0007669"/>
    <property type="project" value="InterPro"/>
</dbReference>
<accession>A0A8B7NXV4</accession>
<keyword evidence="1" id="KW-0004">4Fe-4S</keyword>
<dbReference type="InterPro" id="IPR027417">
    <property type="entry name" value="P-loop_NTPase"/>
</dbReference>
<dbReference type="GO" id="GO:0016226">
    <property type="term" value="P:iron-sulfur cluster assembly"/>
    <property type="evidence" value="ECO:0007669"/>
    <property type="project" value="InterPro"/>
</dbReference>
<keyword evidence="2" id="KW-0479">Metal-binding</keyword>